<evidence type="ECO:0000256" key="8">
    <source>
        <dbReference type="ARBA" id="ARBA00023002"/>
    </source>
</evidence>
<evidence type="ECO:0000256" key="7">
    <source>
        <dbReference type="ARBA" id="ARBA00022989"/>
    </source>
</evidence>
<keyword evidence="7" id="KW-1133">Transmembrane helix</keyword>
<dbReference type="Pfam" id="PF00067">
    <property type="entry name" value="p450"/>
    <property type="match status" value="1"/>
</dbReference>
<comment type="similarity">
    <text evidence="3 13">Belongs to the cytochrome P450 family.</text>
</comment>
<keyword evidence="6 12" id="KW-0479">Metal-binding</keyword>
<dbReference type="EMBL" id="CM010715">
    <property type="protein sequence ID" value="RZC44848.1"/>
    <property type="molecule type" value="Genomic_DNA"/>
</dbReference>
<proteinExistence type="inferred from homology"/>
<accession>A0A4Y7IBG4</accession>
<sequence length="422" mass="48999">MAKQIMKVHDLNFSDRGESRVVEIMTYNYKDMEFAPYGDYWRQMRKIFVVQLLSTNRVKSFRSLMEEEVSNLIKNNSLKAESHMHINLGELVYSGKICKHKVAFISLFHDVTRIASGFTVDDLFPSLKFLHAITGWRHKLEMLHKEIDGIMSSILDDHRQKQAIIVSPGITGNHQYEEDFVDTLLRLQADGGLLFPFTDDNIKAVMLDIFGAGSDTASVTVEWAMSELLKNPEMMKKAQAEVRHLLNRNKKVDERELHELSYLKQVIHETLRLHPPNPLLLPRQCREICEINGYEIPEKTKVIINYMAIGRDPEYWCDAEIFKPERFEDSSISYKGTSFEYIPFGAGRRRCPGMGFGMAMVELMLSQLLYHFDWKLANGVKPEDFRHGLKFEGARTDNCNTFHAKENLKGRYLKMKQVKWMC</sequence>
<evidence type="ECO:0000256" key="4">
    <source>
        <dbReference type="ARBA" id="ARBA00022617"/>
    </source>
</evidence>
<evidence type="ECO:0000256" key="12">
    <source>
        <dbReference type="PIRSR" id="PIRSR602401-1"/>
    </source>
</evidence>
<keyword evidence="10 13" id="KW-0503">Monooxygenase</keyword>
<evidence type="ECO:0000256" key="10">
    <source>
        <dbReference type="ARBA" id="ARBA00023033"/>
    </source>
</evidence>
<evidence type="ECO:0000256" key="3">
    <source>
        <dbReference type="ARBA" id="ARBA00010617"/>
    </source>
</evidence>
<protein>
    <recommendedName>
        <fullName evidence="16">Cytochrome P450</fullName>
    </recommendedName>
</protein>
<dbReference type="GO" id="GO:0016020">
    <property type="term" value="C:membrane"/>
    <property type="evidence" value="ECO:0007669"/>
    <property type="project" value="UniProtKB-SubCell"/>
</dbReference>
<dbReference type="OMA" id="ESHMHIN"/>
<dbReference type="PRINTS" id="PR00463">
    <property type="entry name" value="EP450I"/>
</dbReference>
<dbReference type="GO" id="GO:0033075">
    <property type="term" value="P:isoquinoline alkaloid biosynthetic process"/>
    <property type="evidence" value="ECO:0007669"/>
    <property type="project" value="UniProtKB-ARBA"/>
</dbReference>
<evidence type="ECO:0008006" key="16">
    <source>
        <dbReference type="Google" id="ProtNLM"/>
    </source>
</evidence>
<dbReference type="InterPro" id="IPR001128">
    <property type="entry name" value="Cyt_P450"/>
</dbReference>
<keyword evidence="5" id="KW-0812">Transmembrane</keyword>
<dbReference type="GO" id="GO:0020037">
    <property type="term" value="F:heme binding"/>
    <property type="evidence" value="ECO:0007669"/>
    <property type="project" value="InterPro"/>
</dbReference>
<keyword evidence="4 12" id="KW-0349">Heme</keyword>
<dbReference type="InterPro" id="IPR017972">
    <property type="entry name" value="Cyt_P450_CS"/>
</dbReference>
<dbReference type="InterPro" id="IPR002401">
    <property type="entry name" value="Cyt_P450_E_grp-I"/>
</dbReference>
<evidence type="ECO:0000256" key="9">
    <source>
        <dbReference type="ARBA" id="ARBA00023004"/>
    </source>
</evidence>
<dbReference type="AlphaFoldDB" id="A0A4Y7IBG4"/>
<evidence type="ECO:0000256" key="13">
    <source>
        <dbReference type="RuleBase" id="RU000461"/>
    </source>
</evidence>
<evidence type="ECO:0000256" key="11">
    <source>
        <dbReference type="ARBA" id="ARBA00023136"/>
    </source>
</evidence>
<evidence type="ECO:0000256" key="5">
    <source>
        <dbReference type="ARBA" id="ARBA00022692"/>
    </source>
</evidence>
<dbReference type="Proteomes" id="UP000316621">
    <property type="component" value="Chromosome 1"/>
</dbReference>
<dbReference type="CDD" id="cd11072">
    <property type="entry name" value="CYP71-like"/>
    <property type="match status" value="1"/>
</dbReference>
<keyword evidence="8 13" id="KW-0560">Oxidoreductase</keyword>
<dbReference type="PANTHER" id="PTHR47953:SF19">
    <property type="entry name" value="OS06G0641600 PROTEIN"/>
    <property type="match status" value="1"/>
</dbReference>
<evidence type="ECO:0000313" key="14">
    <source>
        <dbReference type="EMBL" id="RZC44848.1"/>
    </source>
</evidence>
<dbReference type="FunFam" id="1.10.630.10:FF:000043">
    <property type="entry name" value="Cytochrome P450 99A2"/>
    <property type="match status" value="1"/>
</dbReference>
<evidence type="ECO:0000313" key="15">
    <source>
        <dbReference type="Proteomes" id="UP000316621"/>
    </source>
</evidence>
<keyword evidence="9 12" id="KW-0408">Iron</keyword>
<keyword evidence="15" id="KW-1185">Reference proteome</keyword>
<evidence type="ECO:0000256" key="2">
    <source>
        <dbReference type="ARBA" id="ARBA00004167"/>
    </source>
</evidence>
<dbReference type="GO" id="GO:0005506">
    <property type="term" value="F:iron ion binding"/>
    <property type="evidence" value="ECO:0007669"/>
    <property type="project" value="InterPro"/>
</dbReference>
<dbReference type="PANTHER" id="PTHR47953">
    <property type="entry name" value="OS08G0105600 PROTEIN"/>
    <property type="match status" value="1"/>
</dbReference>
<name>A0A4Y7IBG4_PAPSO</name>
<reference evidence="14 15" key="1">
    <citation type="journal article" date="2018" name="Science">
        <title>The opium poppy genome and morphinan production.</title>
        <authorList>
            <person name="Guo L."/>
            <person name="Winzer T."/>
            <person name="Yang X."/>
            <person name="Li Y."/>
            <person name="Ning Z."/>
            <person name="He Z."/>
            <person name="Teodor R."/>
            <person name="Lu Y."/>
            <person name="Bowser T.A."/>
            <person name="Graham I.A."/>
            <person name="Ye K."/>
        </authorList>
    </citation>
    <scope>NUCLEOTIDE SEQUENCE [LARGE SCALE GENOMIC DNA]</scope>
    <source>
        <strain evidence="15">cv. HN1</strain>
        <tissue evidence="14">Leaves</tissue>
    </source>
</reference>
<dbReference type="InterPro" id="IPR052306">
    <property type="entry name" value="CYP450_71D"/>
</dbReference>
<dbReference type="Gene3D" id="1.10.630.10">
    <property type="entry name" value="Cytochrome P450"/>
    <property type="match status" value="1"/>
</dbReference>
<comment type="cofactor">
    <cofactor evidence="1 12">
        <name>heme</name>
        <dbReference type="ChEBI" id="CHEBI:30413"/>
    </cofactor>
</comment>
<comment type="subcellular location">
    <subcellularLocation>
        <location evidence="2">Membrane</location>
        <topology evidence="2">Single-pass membrane protein</topology>
    </subcellularLocation>
</comment>
<dbReference type="Gramene" id="RZC44848">
    <property type="protein sequence ID" value="RZC44848"/>
    <property type="gene ID" value="C5167_037796"/>
</dbReference>
<dbReference type="GO" id="GO:0004497">
    <property type="term" value="F:monooxygenase activity"/>
    <property type="evidence" value="ECO:0007669"/>
    <property type="project" value="UniProtKB-KW"/>
</dbReference>
<organism evidence="14 15">
    <name type="scientific">Papaver somniferum</name>
    <name type="common">Opium poppy</name>
    <dbReference type="NCBI Taxonomy" id="3469"/>
    <lineage>
        <taxon>Eukaryota</taxon>
        <taxon>Viridiplantae</taxon>
        <taxon>Streptophyta</taxon>
        <taxon>Embryophyta</taxon>
        <taxon>Tracheophyta</taxon>
        <taxon>Spermatophyta</taxon>
        <taxon>Magnoliopsida</taxon>
        <taxon>Ranunculales</taxon>
        <taxon>Papaveraceae</taxon>
        <taxon>Papaveroideae</taxon>
        <taxon>Papaver</taxon>
    </lineage>
</organism>
<evidence type="ECO:0000256" key="1">
    <source>
        <dbReference type="ARBA" id="ARBA00001971"/>
    </source>
</evidence>
<gene>
    <name evidence="14" type="ORF">C5167_037796</name>
</gene>
<dbReference type="STRING" id="3469.A0A4Y7IBG4"/>
<evidence type="ECO:0000256" key="6">
    <source>
        <dbReference type="ARBA" id="ARBA00022723"/>
    </source>
</evidence>
<dbReference type="SUPFAM" id="SSF48264">
    <property type="entry name" value="Cytochrome P450"/>
    <property type="match status" value="1"/>
</dbReference>
<keyword evidence="11" id="KW-0472">Membrane</keyword>
<dbReference type="PRINTS" id="PR00385">
    <property type="entry name" value="P450"/>
</dbReference>
<dbReference type="PROSITE" id="PS00086">
    <property type="entry name" value="CYTOCHROME_P450"/>
    <property type="match status" value="1"/>
</dbReference>
<dbReference type="GO" id="GO:0016705">
    <property type="term" value="F:oxidoreductase activity, acting on paired donors, with incorporation or reduction of molecular oxygen"/>
    <property type="evidence" value="ECO:0007669"/>
    <property type="project" value="InterPro"/>
</dbReference>
<feature type="binding site" description="axial binding residue" evidence="12">
    <location>
        <position position="351"/>
    </location>
    <ligand>
        <name>heme</name>
        <dbReference type="ChEBI" id="CHEBI:30413"/>
    </ligand>
    <ligandPart>
        <name>Fe</name>
        <dbReference type="ChEBI" id="CHEBI:18248"/>
    </ligandPart>
</feature>
<dbReference type="InterPro" id="IPR036396">
    <property type="entry name" value="Cyt_P450_sf"/>
</dbReference>